<dbReference type="AlphaFoldDB" id="A0AA49FJT3"/>
<dbReference type="Proteomes" id="UP001234916">
    <property type="component" value="Chromosome"/>
</dbReference>
<organism evidence="2">
    <name type="scientific">Candidatus Nitricoxidivorans perseverans</name>
    <dbReference type="NCBI Taxonomy" id="2975601"/>
    <lineage>
        <taxon>Bacteria</taxon>
        <taxon>Pseudomonadati</taxon>
        <taxon>Pseudomonadota</taxon>
        <taxon>Betaproteobacteria</taxon>
        <taxon>Nitrosomonadales</taxon>
        <taxon>Sterolibacteriaceae</taxon>
        <taxon>Candidatus Nitricoxidivorans</taxon>
    </lineage>
</organism>
<protein>
    <submittedName>
        <fullName evidence="2">Uncharacterized protein</fullName>
    </submittedName>
</protein>
<sequence>MRNSLIAIMLAVSPSIALAQMTVGVQRSSSPRGVQIQGDTDIKASAQNVNAIAVGDDNAAANAAGAVKGDINIKGNTRINATVREANAIAVGKGNKADNTVGTVGGK</sequence>
<dbReference type="EMBL" id="CP107246">
    <property type="protein sequence ID" value="WIM04915.1"/>
    <property type="molecule type" value="Genomic_DNA"/>
</dbReference>
<reference evidence="2" key="1">
    <citation type="journal article" date="2023" name="Nat. Microbiol.">
        <title>Enrichment and characterization of a nitric oxide-reducing microbial community in a continuous bioreactor.</title>
        <authorList>
            <person name="Garrido-Amador P."/>
            <person name="Stortenbeker N."/>
            <person name="Wessels H.J.C.T."/>
            <person name="Speth D.R."/>
            <person name="Garcia-Heredia I."/>
            <person name="Kartal B."/>
        </authorList>
    </citation>
    <scope>NUCLEOTIDE SEQUENCE</scope>
    <source>
        <strain evidence="2">MAG1</strain>
    </source>
</reference>
<feature type="chain" id="PRO_5041227439" evidence="1">
    <location>
        <begin position="20"/>
        <end position="107"/>
    </location>
</feature>
<dbReference type="KEGG" id="npv:OHM77_09410"/>
<name>A0AA49FJT3_9PROT</name>
<evidence type="ECO:0000256" key="1">
    <source>
        <dbReference type="SAM" id="SignalP"/>
    </source>
</evidence>
<evidence type="ECO:0000313" key="2">
    <source>
        <dbReference type="EMBL" id="WIM04915.1"/>
    </source>
</evidence>
<proteinExistence type="predicted"/>
<feature type="signal peptide" evidence="1">
    <location>
        <begin position="1"/>
        <end position="19"/>
    </location>
</feature>
<keyword evidence="1" id="KW-0732">Signal</keyword>
<accession>A0AA49FJT3</accession>
<gene>
    <name evidence="2" type="ORF">OHM77_09410</name>
</gene>